<dbReference type="PANTHER" id="PTHR22923:SF64">
    <property type="entry name" value="C1Q-RELATED FACTOR"/>
    <property type="match status" value="1"/>
</dbReference>
<comment type="subcellular location">
    <subcellularLocation>
        <location evidence="1">Secreted</location>
    </subcellularLocation>
</comment>
<keyword evidence="2" id="KW-0964">Secreted</keyword>
<evidence type="ECO:0000256" key="5">
    <source>
        <dbReference type="SAM" id="SignalP"/>
    </source>
</evidence>
<organism evidence="7 8">
    <name type="scientific">Coilia grayii</name>
    <name type="common">Gray's grenadier anchovy</name>
    <dbReference type="NCBI Taxonomy" id="363190"/>
    <lineage>
        <taxon>Eukaryota</taxon>
        <taxon>Metazoa</taxon>
        <taxon>Chordata</taxon>
        <taxon>Craniata</taxon>
        <taxon>Vertebrata</taxon>
        <taxon>Euteleostomi</taxon>
        <taxon>Actinopterygii</taxon>
        <taxon>Neopterygii</taxon>
        <taxon>Teleostei</taxon>
        <taxon>Clupei</taxon>
        <taxon>Clupeiformes</taxon>
        <taxon>Clupeoidei</taxon>
        <taxon>Engraulidae</taxon>
        <taxon>Coilinae</taxon>
        <taxon>Coilia</taxon>
    </lineage>
</organism>
<protein>
    <recommendedName>
        <fullName evidence="6">C1q domain-containing protein</fullName>
    </recommendedName>
</protein>
<evidence type="ECO:0000313" key="8">
    <source>
        <dbReference type="Proteomes" id="UP001591681"/>
    </source>
</evidence>
<feature type="domain" description="C1q" evidence="6">
    <location>
        <begin position="58"/>
        <end position="199"/>
    </location>
</feature>
<dbReference type="InterPro" id="IPR008983">
    <property type="entry name" value="Tumour_necrosis_fac-like_dom"/>
</dbReference>
<evidence type="ECO:0000256" key="2">
    <source>
        <dbReference type="ARBA" id="ARBA00022525"/>
    </source>
</evidence>
<keyword evidence="3 5" id="KW-0732">Signal</keyword>
<feature type="chain" id="PRO_5044892733" description="C1q domain-containing protein" evidence="5">
    <location>
        <begin position="20"/>
        <end position="199"/>
    </location>
</feature>
<dbReference type="PANTHER" id="PTHR22923">
    <property type="entry name" value="CEREBELLIN-RELATED"/>
    <property type="match status" value="1"/>
</dbReference>
<feature type="signal peptide" evidence="5">
    <location>
        <begin position="1"/>
        <end position="19"/>
    </location>
</feature>
<feature type="coiled-coil region" evidence="4">
    <location>
        <begin position="33"/>
        <end position="60"/>
    </location>
</feature>
<evidence type="ECO:0000256" key="4">
    <source>
        <dbReference type="SAM" id="Coils"/>
    </source>
</evidence>
<accession>A0ABD1IW35</accession>
<evidence type="ECO:0000256" key="3">
    <source>
        <dbReference type="ARBA" id="ARBA00022729"/>
    </source>
</evidence>
<dbReference type="PROSITE" id="PS50871">
    <property type="entry name" value="C1Q"/>
    <property type="match status" value="1"/>
</dbReference>
<dbReference type="Proteomes" id="UP001591681">
    <property type="component" value="Unassembled WGS sequence"/>
</dbReference>
<dbReference type="EMBL" id="JBHFQA010000022">
    <property type="protein sequence ID" value="KAL2079177.1"/>
    <property type="molecule type" value="Genomic_DNA"/>
</dbReference>
<dbReference type="InterPro" id="IPR001073">
    <property type="entry name" value="C1q_dom"/>
</dbReference>
<dbReference type="InterPro" id="IPR050822">
    <property type="entry name" value="Cerebellin_Synaptic_Org"/>
</dbReference>
<proteinExistence type="predicted"/>
<evidence type="ECO:0000259" key="6">
    <source>
        <dbReference type="PROSITE" id="PS50871"/>
    </source>
</evidence>
<dbReference type="AlphaFoldDB" id="A0ABD1IW35"/>
<dbReference type="SUPFAM" id="SSF49842">
    <property type="entry name" value="TNF-like"/>
    <property type="match status" value="1"/>
</dbReference>
<reference evidence="7 8" key="1">
    <citation type="submission" date="2024-09" db="EMBL/GenBank/DDBJ databases">
        <title>A chromosome-level genome assembly of Gray's grenadier anchovy, Coilia grayii.</title>
        <authorList>
            <person name="Fu Z."/>
        </authorList>
    </citation>
    <scope>NUCLEOTIDE SEQUENCE [LARGE SCALE GENOMIC DNA]</scope>
    <source>
        <strain evidence="7">G4</strain>
        <tissue evidence="7">Muscle</tissue>
    </source>
</reference>
<keyword evidence="4" id="KW-0175">Coiled coil</keyword>
<dbReference type="SMART" id="SM00110">
    <property type="entry name" value="C1Q"/>
    <property type="match status" value="1"/>
</dbReference>
<evidence type="ECO:0000313" key="7">
    <source>
        <dbReference type="EMBL" id="KAL2079177.1"/>
    </source>
</evidence>
<dbReference type="Pfam" id="PF00386">
    <property type="entry name" value="C1q"/>
    <property type="match status" value="1"/>
</dbReference>
<dbReference type="PRINTS" id="PR00007">
    <property type="entry name" value="COMPLEMNTC1Q"/>
</dbReference>
<name>A0ABD1IW35_9TELE</name>
<gene>
    <name evidence="7" type="ORF">ACEWY4_024921</name>
</gene>
<dbReference type="GO" id="GO:0005576">
    <property type="term" value="C:extracellular region"/>
    <property type="evidence" value="ECO:0007669"/>
    <property type="project" value="UniProtKB-SubCell"/>
</dbReference>
<keyword evidence="8" id="KW-1185">Reference proteome</keyword>
<dbReference type="Gene3D" id="2.60.120.40">
    <property type="match status" value="1"/>
</dbReference>
<evidence type="ECO:0000256" key="1">
    <source>
        <dbReference type="ARBA" id="ARBA00004613"/>
    </source>
</evidence>
<comment type="caution">
    <text evidence="7">The sequence shown here is derived from an EMBL/GenBank/DDBJ whole genome shotgun (WGS) entry which is preliminary data.</text>
</comment>
<sequence>MEQTVVIFVLMSLMCTCNSQSSESGAVNIYTELKELRSLVEDLTTRLSTTQAELEQERTAKRVAFTAAILSPTNSNQHHGPFNQETKLIFPKVITNVGNAYDSNTGVFTAPVKGLHYFRYSGRAFSGHDTGLSIFKGGSRIVSSYNYQSGDTDDTVSNGVALELEAGDTVYMHLWINSWISTDYRYSYCTFSGFLVTPM</sequence>